<dbReference type="PANTHER" id="PTHR16305">
    <property type="entry name" value="TESTICULAR SOLUBLE ADENYLYL CYCLASE"/>
    <property type="match status" value="1"/>
</dbReference>
<comment type="caution">
    <text evidence="5">The sequence shown here is derived from an EMBL/GenBank/DDBJ whole genome shotgun (WGS) entry which is preliminary data.</text>
</comment>
<accession>A0ABS3USB8</accession>
<dbReference type="SUPFAM" id="SSF48452">
    <property type="entry name" value="TPR-like"/>
    <property type="match status" value="1"/>
</dbReference>
<keyword evidence="3" id="KW-0175">Coiled coil</keyword>
<dbReference type="Pfam" id="PF13191">
    <property type="entry name" value="AAA_16"/>
    <property type="match status" value="1"/>
</dbReference>
<keyword evidence="2" id="KW-0067">ATP-binding</keyword>
<dbReference type="RefSeq" id="WP_208470608.1">
    <property type="nucleotide sequence ID" value="NZ_JAGFNS010000021.1"/>
</dbReference>
<organism evidence="5 6">
    <name type="scientific">Actinoplanes flavus</name>
    <dbReference type="NCBI Taxonomy" id="2820290"/>
    <lineage>
        <taxon>Bacteria</taxon>
        <taxon>Bacillati</taxon>
        <taxon>Actinomycetota</taxon>
        <taxon>Actinomycetes</taxon>
        <taxon>Micromonosporales</taxon>
        <taxon>Micromonosporaceae</taxon>
        <taxon>Actinoplanes</taxon>
    </lineage>
</organism>
<dbReference type="Pfam" id="PF00196">
    <property type="entry name" value="GerE"/>
    <property type="match status" value="1"/>
</dbReference>
<evidence type="ECO:0000313" key="5">
    <source>
        <dbReference type="EMBL" id="MBO3741461.1"/>
    </source>
</evidence>
<evidence type="ECO:0000256" key="1">
    <source>
        <dbReference type="ARBA" id="ARBA00022741"/>
    </source>
</evidence>
<dbReference type="SMART" id="SM00421">
    <property type="entry name" value="HTH_LUXR"/>
    <property type="match status" value="1"/>
</dbReference>
<dbReference type="PANTHER" id="PTHR16305:SF28">
    <property type="entry name" value="GUANYLATE CYCLASE DOMAIN-CONTAINING PROTEIN"/>
    <property type="match status" value="1"/>
</dbReference>
<keyword evidence="6" id="KW-1185">Reference proteome</keyword>
<dbReference type="EMBL" id="JAGFNS010000021">
    <property type="protein sequence ID" value="MBO3741461.1"/>
    <property type="molecule type" value="Genomic_DNA"/>
</dbReference>
<dbReference type="SUPFAM" id="SSF46894">
    <property type="entry name" value="C-terminal effector domain of the bipartite response regulators"/>
    <property type="match status" value="1"/>
</dbReference>
<dbReference type="InterPro" id="IPR041664">
    <property type="entry name" value="AAA_16"/>
</dbReference>
<dbReference type="Gene3D" id="1.10.10.10">
    <property type="entry name" value="Winged helix-like DNA-binding domain superfamily/Winged helix DNA-binding domain"/>
    <property type="match status" value="1"/>
</dbReference>
<feature type="domain" description="HTH luxR-type" evidence="4">
    <location>
        <begin position="897"/>
        <end position="962"/>
    </location>
</feature>
<dbReference type="CDD" id="cd06170">
    <property type="entry name" value="LuxR_C_like"/>
    <property type="match status" value="1"/>
</dbReference>
<evidence type="ECO:0000256" key="3">
    <source>
        <dbReference type="SAM" id="Coils"/>
    </source>
</evidence>
<dbReference type="InterPro" id="IPR016032">
    <property type="entry name" value="Sig_transdc_resp-reg_C-effctor"/>
</dbReference>
<proteinExistence type="predicted"/>
<evidence type="ECO:0000256" key="2">
    <source>
        <dbReference type="ARBA" id="ARBA00022840"/>
    </source>
</evidence>
<protein>
    <submittedName>
        <fullName evidence="5">AAA family ATPase</fullName>
    </submittedName>
</protein>
<evidence type="ECO:0000259" key="4">
    <source>
        <dbReference type="PROSITE" id="PS50043"/>
    </source>
</evidence>
<dbReference type="Proteomes" id="UP000679690">
    <property type="component" value="Unassembled WGS sequence"/>
</dbReference>
<dbReference type="InterPro" id="IPR027417">
    <property type="entry name" value="P-loop_NTPase"/>
</dbReference>
<dbReference type="InterPro" id="IPR036388">
    <property type="entry name" value="WH-like_DNA-bd_sf"/>
</dbReference>
<gene>
    <name evidence="5" type="ORF">J5X75_28530</name>
</gene>
<dbReference type="PRINTS" id="PR00038">
    <property type="entry name" value="HTHLUXR"/>
</dbReference>
<evidence type="ECO:0000313" key="6">
    <source>
        <dbReference type="Proteomes" id="UP000679690"/>
    </source>
</evidence>
<dbReference type="InterPro" id="IPR000792">
    <property type="entry name" value="Tscrpt_reg_LuxR_C"/>
</dbReference>
<feature type="coiled-coil region" evidence="3">
    <location>
        <begin position="428"/>
        <end position="455"/>
    </location>
</feature>
<keyword evidence="1" id="KW-0547">Nucleotide-binding</keyword>
<dbReference type="PROSITE" id="PS50043">
    <property type="entry name" value="HTH_LUXR_2"/>
    <property type="match status" value="1"/>
</dbReference>
<dbReference type="InterPro" id="IPR011990">
    <property type="entry name" value="TPR-like_helical_dom_sf"/>
</dbReference>
<sequence>MRPHSTTLIGRDREVSVVERALAEARGGRGGAVFVTGEAGIGKSRFLSTMTEIAYAAGMRLMRGRASSVGPATPLRPLTEAALYLLRMERVEPAELGPYGPILGRMIPGWGEPPGGGGESLVVLAEATLRLTGLAGHDRGCLLSLDDLHDADAETLAVLEYLVDNVDMQPTLLLGGIREGDSVAYALARTATQRGRCTLIELGPLRRPTLRRMAGACLDVDGARLPESAVELLWAGSAGNPFMAEEMLKVMVDDELIVPDGGSWRLGEHAAAVTPELTRPLARRLAILGPQTLEVLSAAATFGPRFPLAVVQLATGLSDRVMLSLLQDDLAGHLVAPDEYAADWYTFRHQLNRDAVLARMDRAEQIRLAATVAGAVDTLFPDHPGEWCEVAARLRLDAGDRAAAGRLFTEAGRRALASGAAASAVSLLDRATELLTDATDRADALEQLLLALAEAGEVERALASINTLDQVRGLTPRRRARLHTQVAWAAAVAGRLDEAVHQATVARGLLGPVPAPEDIAPIDVVEAHLVLDITGPDQFARAERLARHAATVAEAVPLPVVACQAWQLLGAIVRHRDPDEATRCLERANVLAARHGLPIWEIHALIRLGNDDALRHADTTRLEESRDKAGRVGAVTAHYQAESSIALHTILRGDYPAARALIDQALDSTVRLKLLETTRYLLLLRAVCAGHEGDRTAMTAALAEFEKWGGNLALHAPRAHGLAGAFCALLGEDRRLAHDELGRAMSGVEGGPSIYYLSGRHGLHLLMRVLAGEADWAEYDAMAVDPAGALRWDRQFTQFAYAILLGRSGRGAEAAGAVTAALKAAEPFAMSRHLGLRLVAEAAIEDGWGDPPAWLRTAERYFHDRGVRPVADACRSLLRRSGTRVPQRRAGVDRVPEELRSAGVTGREFEVLELLAGRMGNREIADCLHVSPRTVERHVSNLLAKTGMPNRVALRKFADGARE</sequence>
<dbReference type="SUPFAM" id="SSF52540">
    <property type="entry name" value="P-loop containing nucleoside triphosphate hydrolases"/>
    <property type="match status" value="1"/>
</dbReference>
<name>A0ABS3USB8_9ACTN</name>
<reference evidence="5 6" key="1">
    <citation type="submission" date="2021-03" db="EMBL/GenBank/DDBJ databases">
        <title>Actinoplanes flavus sp. nov., a novel actinomycete isolated from Coconut Palm rhizosphere soil.</title>
        <authorList>
            <person name="Luo X."/>
        </authorList>
    </citation>
    <scope>NUCLEOTIDE SEQUENCE [LARGE SCALE GENOMIC DNA]</scope>
    <source>
        <strain evidence="5 6">NEAU-H7</strain>
    </source>
</reference>